<feature type="region of interest" description="Disordered" evidence="6">
    <location>
        <begin position="1"/>
        <end position="21"/>
    </location>
</feature>
<keyword evidence="5" id="KW-1015">Disulfide bond</keyword>
<dbReference type="InterPro" id="IPR012599">
    <property type="entry name" value="Propeptide_C1A"/>
</dbReference>
<evidence type="ECO:0000256" key="6">
    <source>
        <dbReference type="SAM" id="MobiDB-lite"/>
    </source>
</evidence>
<dbReference type="GO" id="GO:0004197">
    <property type="term" value="F:cysteine-type endopeptidase activity"/>
    <property type="evidence" value="ECO:0007669"/>
    <property type="project" value="InterPro"/>
</dbReference>
<feature type="non-terminal residue" evidence="8">
    <location>
        <position position="206"/>
    </location>
</feature>
<feature type="compositionally biased region" description="Polar residues" evidence="6">
    <location>
        <begin position="1"/>
        <end position="11"/>
    </location>
</feature>
<organism evidence="8 9">
    <name type="scientific">Perkinsus olseni</name>
    <name type="common">Perkinsus atlanticus</name>
    <dbReference type="NCBI Taxonomy" id="32597"/>
    <lineage>
        <taxon>Eukaryota</taxon>
        <taxon>Sar</taxon>
        <taxon>Alveolata</taxon>
        <taxon>Perkinsozoa</taxon>
        <taxon>Perkinsea</taxon>
        <taxon>Perkinsida</taxon>
        <taxon>Perkinsidae</taxon>
        <taxon>Perkinsus</taxon>
    </lineage>
</organism>
<evidence type="ECO:0000256" key="1">
    <source>
        <dbReference type="ARBA" id="ARBA00022670"/>
    </source>
</evidence>
<dbReference type="Pfam" id="PF08127">
    <property type="entry name" value="Propeptide_C1"/>
    <property type="match status" value="1"/>
</dbReference>
<feature type="domain" description="Peptidase C1A propeptide" evidence="7">
    <location>
        <begin position="130"/>
        <end position="168"/>
    </location>
</feature>
<sequence>PPLTATNTTTPKDTEAPRSEAKAEVADGRLLHMIRLSQLVFTLDRLGSHPGCDHRLFKDGIRDPLRKAGAPPRIGLRPIRRASSGLVYTPEEEAQHFDRFEEDLRSQLESISTEAAAKLYDETRPAIMKSFVDEINSMQTTWTASAEQGRFRTMAFRDIKRLCGSFLNRTENLKEKVYPPEELRSLPASFDARDGFKDCADVIGHV</sequence>
<keyword evidence="3" id="KW-0378">Hydrolase</keyword>
<dbReference type="OMA" id="MLCTVIT"/>
<name>A0A7J6TJB5_PEROL</name>
<evidence type="ECO:0000256" key="4">
    <source>
        <dbReference type="ARBA" id="ARBA00022807"/>
    </source>
</evidence>
<evidence type="ECO:0000256" key="5">
    <source>
        <dbReference type="ARBA" id="ARBA00023157"/>
    </source>
</evidence>
<keyword evidence="4" id="KW-0788">Thiol protease</keyword>
<dbReference type="Gene3D" id="3.90.70.10">
    <property type="entry name" value="Cysteine proteinases"/>
    <property type="match status" value="1"/>
</dbReference>
<feature type="compositionally biased region" description="Basic and acidic residues" evidence="6">
    <location>
        <begin position="12"/>
        <end position="21"/>
    </location>
</feature>
<evidence type="ECO:0000256" key="2">
    <source>
        <dbReference type="ARBA" id="ARBA00022729"/>
    </source>
</evidence>
<keyword evidence="2" id="KW-0732">Signal</keyword>
<dbReference type="GO" id="GO:0006508">
    <property type="term" value="P:proteolysis"/>
    <property type="evidence" value="ECO:0007669"/>
    <property type="project" value="UniProtKB-KW"/>
</dbReference>
<keyword evidence="9" id="KW-1185">Reference proteome</keyword>
<evidence type="ECO:0000313" key="8">
    <source>
        <dbReference type="EMBL" id="KAF4745404.1"/>
    </source>
</evidence>
<gene>
    <name evidence="8" type="ORF">FOZ63_005816</name>
</gene>
<evidence type="ECO:0000313" key="9">
    <source>
        <dbReference type="Proteomes" id="UP000553632"/>
    </source>
</evidence>
<comment type="caution">
    <text evidence="8">The sequence shown here is derived from an EMBL/GenBank/DDBJ whole genome shotgun (WGS) entry which is preliminary data.</text>
</comment>
<keyword evidence="1" id="KW-0645">Protease</keyword>
<dbReference type="EMBL" id="JABANO010010290">
    <property type="protein sequence ID" value="KAF4745404.1"/>
    <property type="molecule type" value="Genomic_DNA"/>
</dbReference>
<evidence type="ECO:0000259" key="7">
    <source>
        <dbReference type="Pfam" id="PF08127"/>
    </source>
</evidence>
<proteinExistence type="predicted"/>
<reference evidence="8 9" key="1">
    <citation type="submission" date="2020-04" db="EMBL/GenBank/DDBJ databases">
        <title>Perkinsus olseni comparative genomics.</title>
        <authorList>
            <person name="Bogema D.R."/>
        </authorList>
    </citation>
    <scope>NUCLEOTIDE SEQUENCE [LARGE SCALE GENOMIC DNA]</scope>
    <source>
        <strain evidence="8 9">ATCC PRA-207</strain>
    </source>
</reference>
<feature type="non-terminal residue" evidence="8">
    <location>
        <position position="1"/>
    </location>
</feature>
<dbReference type="AlphaFoldDB" id="A0A7J6TJB5"/>
<accession>A0A7J6TJB5</accession>
<dbReference type="Proteomes" id="UP000553632">
    <property type="component" value="Unassembled WGS sequence"/>
</dbReference>
<evidence type="ECO:0000256" key="3">
    <source>
        <dbReference type="ARBA" id="ARBA00022801"/>
    </source>
</evidence>
<protein>
    <recommendedName>
        <fullName evidence="7">Peptidase C1A propeptide domain-containing protein</fullName>
    </recommendedName>
</protein>